<evidence type="ECO:0000256" key="3">
    <source>
        <dbReference type="ARBA" id="ARBA00022741"/>
    </source>
</evidence>
<dbReference type="PATRIC" id="fig|1262666.3.peg.1015"/>
<comment type="similarity">
    <text evidence="7">Belongs to the class-I aminoacyl-tRNA synthetase family. GluQ subfamily.</text>
</comment>
<accession>M5PV10</accession>
<dbReference type="SUPFAM" id="SSF52374">
    <property type="entry name" value="Nucleotidylyl transferase"/>
    <property type="match status" value="1"/>
</dbReference>
<dbReference type="GO" id="GO:0005829">
    <property type="term" value="C:cytosol"/>
    <property type="evidence" value="ECO:0007669"/>
    <property type="project" value="TreeGrafter"/>
</dbReference>
<evidence type="ECO:0000256" key="4">
    <source>
        <dbReference type="ARBA" id="ARBA00022833"/>
    </source>
</evidence>
<feature type="binding site" evidence="7">
    <location>
        <position position="109"/>
    </location>
    <ligand>
        <name>Zn(2+)</name>
        <dbReference type="ChEBI" id="CHEBI:29105"/>
    </ligand>
</feature>
<dbReference type="InterPro" id="IPR020058">
    <property type="entry name" value="Glu/Gln-tRNA-synth_Ib_cat-dom"/>
</dbReference>
<evidence type="ECO:0000259" key="9">
    <source>
        <dbReference type="Pfam" id="PF00749"/>
    </source>
</evidence>
<feature type="binding site" evidence="7">
    <location>
        <position position="43"/>
    </location>
    <ligand>
        <name>L-glutamate</name>
        <dbReference type="ChEBI" id="CHEBI:29985"/>
    </ligand>
</feature>
<dbReference type="EMBL" id="AOSV01000007">
    <property type="protein sequence ID" value="EMG38177.1"/>
    <property type="molecule type" value="Genomic_DNA"/>
</dbReference>
<evidence type="ECO:0000256" key="2">
    <source>
        <dbReference type="ARBA" id="ARBA00022723"/>
    </source>
</evidence>
<dbReference type="RefSeq" id="WP_005984637.1">
    <property type="nucleotide sequence ID" value="NZ_AOSV01000007.1"/>
</dbReference>
<feature type="binding site" evidence="7">
    <location>
        <position position="107"/>
    </location>
    <ligand>
        <name>Zn(2+)</name>
        <dbReference type="ChEBI" id="CHEBI:29105"/>
    </ligand>
</feature>
<feature type="binding site" evidence="7">
    <location>
        <position position="130"/>
    </location>
    <ligand>
        <name>Zn(2+)</name>
        <dbReference type="ChEBI" id="CHEBI:29105"/>
    </ligand>
</feature>
<dbReference type="HAMAP" id="MF_01428">
    <property type="entry name" value="Glu_Q_tRNA_synth"/>
    <property type="match status" value="1"/>
</dbReference>
<evidence type="ECO:0000256" key="5">
    <source>
        <dbReference type="ARBA" id="ARBA00022840"/>
    </source>
</evidence>
<dbReference type="InterPro" id="IPR014729">
    <property type="entry name" value="Rossmann-like_a/b/a_fold"/>
</dbReference>
<dbReference type="Gene3D" id="3.40.50.620">
    <property type="entry name" value="HUPs"/>
    <property type="match status" value="1"/>
</dbReference>
<feature type="binding site" evidence="7">
    <location>
        <position position="134"/>
    </location>
    <ligand>
        <name>Zn(2+)</name>
        <dbReference type="ChEBI" id="CHEBI:29105"/>
    </ligand>
</feature>
<feature type="binding site" evidence="7">
    <location>
        <begin position="7"/>
        <end position="11"/>
    </location>
    <ligand>
        <name>L-glutamate</name>
        <dbReference type="ChEBI" id="CHEBI:29985"/>
    </ligand>
</feature>
<dbReference type="PRINTS" id="PR00987">
    <property type="entry name" value="TRNASYNTHGLU"/>
</dbReference>
<keyword evidence="4 7" id="KW-0862">Zinc</keyword>
<dbReference type="InterPro" id="IPR049940">
    <property type="entry name" value="GluQ/Sye"/>
</dbReference>
<evidence type="ECO:0000313" key="11">
    <source>
        <dbReference type="Proteomes" id="UP000011922"/>
    </source>
</evidence>
<evidence type="ECO:0000256" key="6">
    <source>
        <dbReference type="ARBA" id="ARBA00023146"/>
    </source>
</evidence>
<protein>
    <recommendedName>
        <fullName evidence="7">Glutamyl-Q tRNA(Asp) synthetase</fullName>
        <shortName evidence="7">Glu-Q-RSs</shortName>
        <ecNumber evidence="7">6.1.1.-</ecNumber>
    </recommendedName>
</protein>
<dbReference type="GO" id="GO:0008270">
    <property type="term" value="F:zinc ion binding"/>
    <property type="evidence" value="ECO:0007669"/>
    <property type="project" value="UniProtKB-UniRule"/>
</dbReference>
<keyword evidence="2 7" id="KW-0479">Metal-binding</keyword>
<proteinExistence type="inferred from homology"/>
<keyword evidence="6 7" id="KW-0030">Aminoacyl-tRNA synthetase</keyword>
<feature type="short sequence motif" description="'HIGH' region" evidence="7">
    <location>
        <begin position="10"/>
        <end position="20"/>
    </location>
</feature>
<dbReference type="InterPro" id="IPR000924">
    <property type="entry name" value="Glu/Gln-tRNA-synth"/>
</dbReference>
<dbReference type="PANTHER" id="PTHR43311">
    <property type="entry name" value="GLUTAMATE--TRNA LIGASE"/>
    <property type="match status" value="1"/>
</dbReference>
<dbReference type="Proteomes" id="UP000011922">
    <property type="component" value="Unassembled WGS sequence"/>
</dbReference>
<feature type="short sequence motif" description="'KMSKS' region" evidence="7">
    <location>
        <begin position="251"/>
        <end position="255"/>
    </location>
</feature>
<dbReference type="Pfam" id="PF00749">
    <property type="entry name" value="tRNA-synt_1c"/>
    <property type="match status" value="1"/>
</dbReference>
<reference evidence="10 11" key="1">
    <citation type="journal article" date="2013" name="Genome Announc.">
        <title>Draft Genome Sequence for Desulfovibrio africanus Strain PCS.</title>
        <authorList>
            <person name="Brown S.D."/>
            <person name="Utturkar S.M."/>
            <person name="Arkin A.P."/>
            <person name="Deutschbauer A.M."/>
            <person name="Elias D.A."/>
            <person name="Hazen T.C."/>
            <person name="Chakraborty R."/>
        </authorList>
    </citation>
    <scope>NUCLEOTIDE SEQUENCE [LARGE SCALE GENOMIC DNA]</scope>
    <source>
        <strain evidence="10 11">PCS</strain>
    </source>
</reference>
<dbReference type="GO" id="GO:0004818">
    <property type="term" value="F:glutamate-tRNA ligase activity"/>
    <property type="evidence" value="ECO:0007669"/>
    <property type="project" value="TreeGrafter"/>
</dbReference>
<keyword evidence="1 7" id="KW-0436">Ligase</keyword>
<comment type="caution">
    <text evidence="10">The sequence shown here is derived from an EMBL/GenBank/DDBJ whole genome shotgun (WGS) entry which is preliminary data.</text>
</comment>
<evidence type="ECO:0000256" key="8">
    <source>
        <dbReference type="RuleBase" id="RU363037"/>
    </source>
</evidence>
<dbReference type="AlphaFoldDB" id="M5PV10"/>
<evidence type="ECO:0000256" key="1">
    <source>
        <dbReference type="ARBA" id="ARBA00022598"/>
    </source>
</evidence>
<comment type="function">
    <text evidence="7">Catalyzes the tRNA-independent activation of glutamate in presence of ATP and the subsequent transfer of glutamate onto a tRNA(Asp). Glutamate is transferred on the 2-amino-5-(4,5-dihydroxy-2-cyclopenten-1-yl) moiety of the queuosine in the wobble position of the QUC anticodon.</text>
</comment>
<dbReference type="GO" id="GO:0005524">
    <property type="term" value="F:ATP binding"/>
    <property type="evidence" value="ECO:0007669"/>
    <property type="project" value="UniProtKB-KW"/>
</dbReference>
<evidence type="ECO:0000313" key="10">
    <source>
        <dbReference type="EMBL" id="EMG38177.1"/>
    </source>
</evidence>
<feature type="domain" description="Glutamyl/glutaminyl-tRNA synthetase class Ib catalytic" evidence="9">
    <location>
        <begin position="4"/>
        <end position="279"/>
    </location>
</feature>
<dbReference type="EC" id="6.1.1.-" evidence="7"/>
<evidence type="ECO:0000256" key="7">
    <source>
        <dbReference type="HAMAP-Rule" id="MF_01428"/>
    </source>
</evidence>
<gene>
    <name evidence="7" type="primary">gluQ</name>
    <name evidence="10" type="ORF">PCS_01002</name>
</gene>
<dbReference type="PROSITE" id="PS00178">
    <property type="entry name" value="AA_TRNA_LIGASE_I"/>
    <property type="match status" value="1"/>
</dbReference>
<keyword evidence="3 7" id="KW-0547">Nucleotide-binding</keyword>
<dbReference type="InterPro" id="IPR001412">
    <property type="entry name" value="aa-tRNA-synth_I_CS"/>
</dbReference>
<dbReference type="OrthoDB" id="9807503at2"/>
<dbReference type="NCBIfam" id="NF004315">
    <property type="entry name" value="PRK05710.1-4"/>
    <property type="match status" value="1"/>
</dbReference>
<sequence length="325" mass="35946">MRAIRGRFAPSPTGSMHLGNAWAALLGWLAVRSQGGRMVLRIEDLDPERSRPEYMAGLIEDLAWLGLDWDEGPDKGGPYEPYVQSQRLALYDEALSRLAERGLVYPCYCTRKELRTAASAPHAGEEAPIYGGACRLLGPEERRKKERAGRSPAMRLRCPAESVSFTDLLHGRITVDPALTAGDFALRRSDGVHAYQLAVVVDDGEMGINLVVRGADLLSSTPAQVALFKLLGYAPPDFLHVPLLVDSTGVRLSKRHGSLEIRRLRANGARPEAVLGYLAWKAELMPELRSIKIHELLEPFNPARIPNRPLKVEDDAEYMILSAKH</sequence>
<feature type="binding site" evidence="7">
    <location>
        <position position="254"/>
    </location>
    <ligand>
        <name>ATP</name>
        <dbReference type="ChEBI" id="CHEBI:30616"/>
    </ligand>
</feature>
<organism evidence="10 11">
    <name type="scientific">Desulfocurvibacter africanus PCS</name>
    <dbReference type="NCBI Taxonomy" id="1262666"/>
    <lineage>
        <taxon>Bacteria</taxon>
        <taxon>Pseudomonadati</taxon>
        <taxon>Thermodesulfobacteriota</taxon>
        <taxon>Desulfovibrionia</taxon>
        <taxon>Desulfovibrionales</taxon>
        <taxon>Desulfovibrionaceae</taxon>
        <taxon>Desulfocurvibacter</taxon>
    </lineage>
</organism>
<comment type="cofactor">
    <cofactor evidence="7">
        <name>Zn(2+)</name>
        <dbReference type="ChEBI" id="CHEBI:29105"/>
    </cofactor>
    <text evidence="7">Binds 1 zinc ion per subunit.</text>
</comment>
<dbReference type="NCBIfam" id="NF004314">
    <property type="entry name" value="PRK05710.1-3"/>
    <property type="match status" value="1"/>
</dbReference>
<dbReference type="GO" id="GO:0006424">
    <property type="term" value="P:glutamyl-tRNA aminoacylation"/>
    <property type="evidence" value="ECO:0007669"/>
    <property type="project" value="InterPro"/>
</dbReference>
<dbReference type="GO" id="GO:0006400">
    <property type="term" value="P:tRNA modification"/>
    <property type="evidence" value="ECO:0007669"/>
    <property type="project" value="InterPro"/>
</dbReference>
<feature type="binding site" evidence="7">
    <location>
        <position position="213"/>
    </location>
    <ligand>
        <name>L-glutamate</name>
        <dbReference type="ChEBI" id="CHEBI:29985"/>
    </ligand>
</feature>
<dbReference type="PANTHER" id="PTHR43311:SF1">
    <property type="entry name" value="GLUTAMYL-Q TRNA(ASP) SYNTHETASE"/>
    <property type="match status" value="1"/>
</dbReference>
<feature type="binding site" evidence="7">
    <location>
        <position position="195"/>
    </location>
    <ligand>
        <name>L-glutamate</name>
        <dbReference type="ChEBI" id="CHEBI:29985"/>
    </ligand>
</feature>
<keyword evidence="8" id="KW-0648">Protein biosynthesis</keyword>
<name>M5PV10_DESAF</name>
<dbReference type="NCBIfam" id="TIGR03838">
    <property type="entry name" value="queuosine_YadB"/>
    <property type="match status" value="1"/>
</dbReference>
<dbReference type="InterPro" id="IPR022380">
    <property type="entry name" value="Glu-Q_tRNA(Asp)_Synthase"/>
</dbReference>
<keyword evidence="5 7" id="KW-0067">ATP-binding</keyword>